<protein>
    <submittedName>
        <fullName evidence="1">Uncharacterized protein</fullName>
    </submittedName>
</protein>
<proteinExistence type="predicted"/>
<sequence length="695" mass="79136">MDVTFNPLSASVSPFYAGRHSIECTASLLGPRVQATPCNIHVRSGKRKAEDEPIRHYTDVVNWMCKWITKVKGIRSAHRKRRRRRKRWWDTEVGEARNRRKAACRKHGEAVKLRGQKEDILKAWEEYQERKIEISTVVQRKMKKVNRQLLEELRSSGRDAPTKFWQHVRGEERGAEPNPTAIRDATSGVVLTGQECIRHIALAMAESFEEPDAVRQSDPLRDSTREEGTTLGLTFNPSKSGVLGAGVEQRETQETEDAPTQLSQKVNIQGQEIEWRTEYKYLGVTLQSGQKYLEQHEVELRTTANKRKGYHGMQGNTVRALWKMVAVPGLTFANAVLCPSARTREHLEVRQREVGRLALGTHRNTTSEYVQGDNGWSCFEAREASSKLIFERRLCTLPEQRWARQVFKYIHLRSINTRWVKRVNKLTERYDVPRVLLCEVESPGTAKRVRERLKKTKTTRWVAAVCARSSLAVYSAEKKSIVREEFVDNSRGSRLLCEARSGVLRTRHLRPKYTPGMDGTCQLCGQQEETAEHVIMECRELRPPMPPDLVDYAVALGLKRLGTTPSTGQEQTTQTTCIDEVGSRDHGGQRGQREDVGVLGVVEITKRRLEDWLGKTHVQSEHDRLLPSPGLPMQDDGLGAKSPLLGHTGHVSKPEFAVLYTVVHRYCMMHVEDTTVAVVIYWLEFSPIAKTPDAR</sequence>
<accession>A0AC60NZY0</accession>
<gene>
    <name evidence="1" type="ORF">HPB47_010251</name>
</gene>
<name>A0AC60NZY0_IXOPE</name>
<keyword evidence="2" id="KW-1185">Reference proteome</keyword>
<organism evidence="1 2">
    <name type="scientific">Ixodes persulcatus</name>
    <name type="common">Taiga tick</name>
    <dbReference type="NCBI Taxonomy" id="34615"/>
    <lineage>
        <taxon>Eukaryota</taxon>
        <taxon>Metazoa</taxon>
        <taxon>Ecdysozoa</taxon>
        <taxon>Arthropoda</taxon>
        <taxon>Chelicerata</taxon>
        <taxon>Arachnida</taxon>
        <taxon>Acari</taxon>
        <taxon>Parasitiformes</taxon>
        <taxon>Ixodida</taxon>
        <taxon>Ixodoidea</taxon>
        <taxon>Ixodidae</taxon>
        <taxon>Ixodinae</taxon>
        <taxon>Ixodes</taxon>
    </lineage>
</organism>
<evidence type="ECO:0000313" key="1">
    <source>
        <dbReference type="EMBL" id="KAG0412610.1"/>
    </source>
</evidence>
<dbReference type="EMBL" id="JABSTQ010011334">
    <property type="protein sequence ID" value="KAG0412610.1"/>
    <property type="molecule type" value="Genomic_DNA"/>
</dbReference>
<comment type="caution">
    <text evidence="1">The sequence shown here is derived from an EMBL/GenBank/DDBJ whole genome shotgun (WGS) entry which is preliminary data.</text>
</comment>
<reference evidence="1 2" key="1">
    <citation type="journal article" date="2020" name="Cell">
        <title>Large-Scale Comparative Analyses of Tick Genomes Elucidate Their Genetic Diversity and Vector Capacities.</title>
        <authorList>
            <consortium name="Tick Genome and Microbiome Consortium (TIGMIC)"/>
            <person name="Jia N."/>
            <person name="Wang J."/>
            <person name="Shi W."/>
            <person name="Du L."/>
            <person name="Sun Y."/>
            <person name="Zhan W."/>
            <person name="Jiang J.F."/>
            <person name="Wang Q."/>
            <person name="Zhang B."/>
            <person name="Ji P."/>
            <person name="Bell-Sakyi L."/>
            <person name="Cui X.M."/>
            <person name="Yuan T.T."/>
            <person name="Jiang B.G."/>
            <person name="Yang W.F."/>
            <person name="Lam T.T."/>
            <person name="Chang Q.C."/>
            <person name="Ding S.J."/>
            <person name="Wang X.J."/>
            <person name="Zhu J.G."/>
            <person name="Ruan X.D."/>
            <person name="Zhao L."/>
            <person name="Wei J.T."/>
            <person name="Ye R.Z."/>
            <person name="Que T.C."/>
            <person name="Du C.H."/>
            <person name="Zhou Y.H."/>
            <person name="Cheng J.X."/>
            <person name="Dai P.F."/>
            <person name="Guo W.B."/>
            <person name="Han X.H."/>
            <person name="Huang E.J."/>
            <person name="Li L.F."/>
            <person name="Wei W."/>
            <person name="Gao Y.C."/>
            <person name="Liu J.Z."/>
            <person name="Shao H.Z."/>
            <person name="Wang X."/>
            <person name="Wang C.C."/>
            <person name="Yang T.C."/>
            <person name="Huo Q.B."/>
            <person name="Li W."/>
            <person name="Chen H.Y."/>
            <person name="Chen S.E."/>
            <person name="Zhou L.G."/>
            <person name="Ni X.B."/>
            <person name="Tian J.H."/>
            <person name="Sheng Y."/>
            <person name="Liu T."/>
            <person name="Pan Y.S."/>
            <person name="Xia L.Y."/>
            <person name="Li J."/>
            <person name="Zhao F."/>
            <person name="Cao W.C."/>
        </authorList>
    </citation>
    <scope>NUCLEOTIDE SEQUENCE [LARGE SCALE GENOMIC DNA]</scope>
    <source>
        <strain evidence="1">Iper-2018</strain>
    </source>
</reference>
<evidence type="ECO:0000313" key="2">
    <source>
        <dbReference type="Proteomes" id="UP000805193"/>
    </source>
</evidence>
<dbReference type="Proteomes" id="UP000805193">
    <property type="component" value="Unassembled WGS sequence"/>
</dbReference>